<dbReference type="AlphaFoldDB" id="A0A9Q3EWP4"/>
<feature type="region of interest" description="Disordered" evidence="1">
    <location>
        <begin position="26"/>
        <end position="58"/>
    </location>
</feature>
<name>A0A9Q3EWP4_9BASI</name>
<keyword evidence="3" id="KW-1185">Reference proteome</keyword>
<sequence length="151" mass="16725">MYASRANPTATHSRPVWHPMVRGLILRPSSEPPEDVPTREPEPEVAPTQSTEEPFGNSPLLFLSSYQLFLTPPLTISSSSHYSTLRNHHQTYAHCIPPPHSPSPHVTPPATPTPVPSPVPPRTPPPPPPWCQAPFIPTMMLARNLPTYDRL</sequence>
<evidence type="ECO:0000313" key="2">
    <source>
        <dbReference type="EMBL" id="MBW0526520.1"/>
    </source>
</evidence>
<reference evidence="2" key="1">
    <citation type="submission" date="2021-03" db="EMBL/GenBank/DDBJ databases">
        <title>Draft genome sequence of rust myrtle Austropuccinia psidii MF-1, a brazilian biotype.</title>
        <authorList>
            <person name="Quecine M.C."/>
            <person name="Pachon D.M.R."/>
            <person name="Bonatelli M.L."/>
            <person name="Correr F.H."/>
            <person name="Franceschini L.M."/>
            <person name="Leite T.F."/>
            <person name="Margarido G.R.A."/>
            <person name="Almeida C.A."/>
            <person name="Ferrarezi J.A."/>
            <person name="Labate C.A."/>
        </authorList>
    </citation>
    <scope>NUCLEOTIDE SEQUENCE</scope>
    <source>
        <strain evidence="2">MF-1</strain>
    </source>
</reference>
<evidence type="ECO:0000313" key="3">
    <source>
        <dbReference type="Proteomes" id="UP000765509"/>
    </source>
</evidence>
<organism evidence="2 3">
    <name type="scientific">Austropuccinia psidii MF-1</name>
    <dbReference type="NCBI Taxonomy" id="1389203"/>
    <lineage>
        <taxon>Eukaryota</taxon>
        <taxon>Fungi</taxon>
        <taxon>Dikarya</taxon>
        <taxon>Basidiomycota</taxon>
        <taxon>Pucciniomycotina</taxon>
        <taxon>Pucciniomycetes</taxon>
        <taxon>Pucciniales</taxon>
        <taxon>Sphaerophragmiaceae</taxon>
        <taxon>Austropuccinia</taxon>
    </lineage>
</organism>
<feature type="compositionally biased region" description="Pro residues" evidence="1">
    <location>
        <begin position="96"/>
        <end position="131"/>
    </location>
</feature>
<dbReference type="EMBL" id="AVOT02032726">
    <property type="protein sequence ID" value="MBW0526520.1"/>
    <property type="molecule type" value="Genomic_DNA"/>
</dbReference>
<evidence type="ECO:0000256" key="1">
    <source>
        <dbReference type="SAM" id="MobiDB-lite"/>
    </source>
</evidence>
<accession>A0A9Q3EWP4</accession>
<protein>
    <submittedName>
        <fullName evidence="2">Uncharacterized protein</fullName>
    </submittedName>
</protein>
<comment type="caution">
    <text evidence="2">The sequence shown here is derived from an EMBL/GenBank/DDBJ whole genome shotgun (WGS) entry which is preliminary data.</text>
</comment>
<gene>
    <name evidence="2" type="ORF">O181_066235</name>
</gene>
<dbReference type="Proteomes" id="UP000765509">
    <property type="component" value="Unassembled WGS sequence"/>
</dbReference>
<feature type="region of interest" description="Disordered" evidence="1">
    <location>
        <begin position="92"/>
        <end position="131"/>
    </location>
</feature>
<proteinExistence type="predicted"/>